<dbReference type="InterPro" id="IPR002104">
    <property type="entry name" value="Integrase_catalytic"/>
</dbReference>
<dbReference type="GO" id="GO:0003677">
    <property type="term" value="F:DNA binding"/>
    <property type="evidence" value="ECO:0007669"/>
    <property type="project" value="UniProtKB-KW"/>
</dbReference>
<dbReference type="Gene3D" id="1.10.443.10">
    <property type="entry name" value="Intergrase catalytic core"/>
    <property type="match status" value="1"/>
</dbReference>
<dbReference type="PANTHER" id="PTHR30349">
    <property type="entry name" value="PHAGE INTEGRASE-RELATED"/>
    <property type="match status" value="1"/>
</dbReference>
<protein>
    <recommendedName>
        <fullName evidence="5">Tyr recombinase domain-containing protein</fullName>
    </recommendedName>
</protein>
<dbReference type="InterPro" id="IPR050090">
    <property type="entry name" value="Tyrosine_recombinase_XerCD"/>
</dbReference>
<comment type="caution">
    <text evidence="6">The sequence shown here is derived from an EMBL/GenBank/DDBJ whole genome shotgun (WGS) entry which is preliminary data.</text>
</comment>
<dbReference type="CDD" id="cd00397">
    <property type="entry name" value="DNA_BRE_C"/>
    <property type="match status" value="1"/>
</dbReference>
<dbReference type="SUPFAM" id="SSF56349">
    <property type="entry name" value="DNA breaking-rejoining enzymes"/>
    <property type="match status" value="1"/>
</dbReference>
<dbReference type="InterPro" id="IPR013762">
    <property type="entry name" value="Integrase-like_cat_sf"/>
</dbReference>
<proteinExistence type="inferred from homology"/>
<dbReference type="AlphaFoldDB" id="A0A0P9ZFB0"/>
<sequence length="430" mass="47863">MTLTSCTFCIGWAAFKKGLSVKVVVKEKQMLDLGGSMLNEDGTTVADRVSVTAVGLFDSEERLVPLVSEYLTFAVRSAELAALSAETYGRNIGYLLEHLKGTPTFRTSSYDEILLAVTKHGIQRYFTHLREVDGLTSTTIRNRDACYMALFNDFLCVGGKHKGPAREDNPYAGGFLSPAPKKDLVYPCSLQELKELIESASSERERCLIQAIFDVGLRRSEVGRVTLGAVNRALGFAQANFVANEDLDWVHPDYCPLYIDGSKARGNDFKPRYSIVSRAVLERIKRYHASPLFKKNARRYETADVTPCFFNSEGQPFNPDAVSKLLERLSKRAVKSKRLERMVSPHKLRHGHAYAILTSPDFGDDYLNKLLMAQKSLGHEDTSTTGIYTKLPQDIFHLVCPNTGEVATKAQSMADLAAQTTLKIRLGDKK</sequence>
<dbReference type="PANTHER" id="PTHR30349:SF41">
    <property type="entry name" value="INTEGRASE_RECOMBINASE PROTEIN MJ0367-RELATED"/>
    <property type="match status" value="1"/>
</dbReference>
<reference evidence="6 7" key="1">
    <citation type="submission" date="2015-09" db="EMBL/GenBank/DDBJ databases">
        <title>Genome announcement of multiple Pseudomonas syringae strains.</title>
        <authorList>
            <person name="Thakur S."/>
            <person name="Wang P.W."/>
            <person name="Gong Y."/>
            <person name="Weir B.S."/>
            <person name="Guttman D.S."/>
        </authorList>
    </citation>
    <scope>NUCLEOTIDE SEQUENCE [LARGE SCALE GENOMIC DNA]</scope>
    <source>
        <strain evidence="6 7">ICMP16929</strain>
    </source>
</reference>
<evidence type="ECO:0000259" key="5">
    <source>
        <dbReference type="PROSITE" id="PS51898"/>
    </source>
</evidence>
<evidence type="ECO:0000256" key="1">
    <source>
        <dbReference type="ARBA" id="ARBA00008857"/>
    </source>
</evidence>
<dbReference type="PROSITE" id="PS51898">
    <property type="entry name" value="TYR_RECOMBINASE"/>
    <property type="match status" value="1"/>
</dbReference>
<dbReference type="Proteomes" id="UP000050384">
    <property type="component" value="Unassembled WGS sequence"/>
</dbReference>
<comment type="similarity">
    <text evidence="1">Belongs to the 'phage' integrase family.</text>
</comment>
<dbReference type="EMBL" id="LJRI01001530">
    <property type="protein sequence ID" value="KPY58629.1"/>
    <property type="molecule type" value="Genomic_DNA"/>
</dbReference>
<evidence type="ECO:0000256" key="2">
    <source>
        <dbReference type="ARBA" id="ARBA00022908"/>
    </source>
</evidence>
<dbReference type="GO" id="GO:0015074">
    <property type="term" value="P:DNA integration"/>
    <property type="evidence" value="ECO:0007669"/>
    <property type="project" value="UniProtKB-KW"/>
</dbReference>
<evidence type="ECO:0000313" key="7">
    <source>
        <dbReference type="Proteomes" id="UP000050384"/>
    </source>
</evidence>
<keyword evidence="2" id="KW-0229">DNA integration</keyword>
<evidence type="ECO:0000256" key="3">
    <source>
        <dbReference type="ARBA" id="ARBA00023125"/>
    </source>
</evidence>
<dbReference type="GO" id="GO:0006310">
    <property type="term" value="P:DNA recombination"/>
    <property type="evidence" value="ECO:0007669"/>
    <property type="project" value="UniProtKB-KW"/>
</dbReference>
<keyword evidence="3" id="KW-0238">DNA-binding</keyword>
<dbReference type="InterPro" id="IPR011010">
    <property type="entry name" value="DNA_brk_join_enz"/>
</dbReference>
<organism evidence="6 7">
    <name type="scientific">Pseudomonas syringae pv. spinaceae</name>
    <dbReference type="NCBI Taxonomy" id="264459"/>
    <lineage>
        <taxon>Bacteria</taxon>
        <taxon>Pseudomonadati</taxon>
        <taxon>Pseudomonadota</taxon>
        <taxon>Gammaproteobacteria</taxon>
        <taxon>Pseudomonadales</taxon>
        <taxon>Pseudomonadaceae</taxon>
        <taxon>Pseudomonas</taxon>
        <taxon>Pseudomonas syringae</taxon>
    </lineage>
</organism>
<feature type="domain" description="Tyr recombinase" evidence="5">
    <location>
        <begin position="183"/>
        <end position="403"/>
    </location>
</feature>
<dbReference type="Pfam" id="PF00589">
    <property type="entry name" value="Phage_integrase"/>
    <property type="match status" value="1"/>
</dbReference>
<keyword evidence="4" id="KW-0233">DNA recombination</keyword>
<evidence type="ECO:0000256" key="4">
    <source>
        <dbReference type="ARBA" id="ARBA00023172"/>
    </source>
</evidence>
<evidence type="ECO:0000313" key="6">
    <source>
        <dbReference type="EMBL" id="KPY58629.1"/>
    </source>
</evidence>
<dbReference type="PATRIC" id="fig|264459.3.peg.189"/>
<accession>A0A0P9ZFB0</accession>
<gene>
    <name evidence="6" type="ORF">ALO94_00113</name>
</gene>
<name>A0A0P9ZFB0_PSESX</name>